<evidence type="ECO:0000313" key="3">
    <source>
        <dbReference type="EMBL" id="SMB21836.1"/>
    </source>
</evidence>
<keyword evidence="4" id="KW-1185">Reference proteome</keyword>
<evidence type="ECO:0000259" key="2">
    <source>
        <dbReference type="Pfam" id="PF13470"/>
    </source>
</evidence>
<dbReference type="EMBL" id="LT837803">
    <property type="protein sequence ID" value="SMB21836.1"/>
    <property type="molecule type" value="Genomic_DNA"/>
</dbReference>
<evidence type="ECO:0000313" key="4">
    <source>
        <dbReference type="Proteomes" id="UP000242886"/>
    </source>
</evidence>
<evidence type="ECO:0000256" key="1">
    <source>
        <dbReference type="SAM" id="MobiDB-lite"/>
    </source>
</evidence>
<dbReference type="Proteomes" id="UP000242886">
    <property type="component" value="Chromosome SDENCHOL"/>
</dbReference>
<organism evidence="3 4">
    <name type="scientific">Sterolibacterium denitrificans</name>
    <dbReference type="NCBI Taxonomy" id="157592"/>
    <lineage>
        <taxon>Bacteria</taxon>
        <taxon>Pseudomonadati</taxon>
        <taxon>Pseudomonadota</taxon>
        <taxon>Betaproteobacteria</taxon>
        <taxon>Nitrosomonadales</taxon>
        <taxon>Sterolibacteriaceae</taxon>
        <taxon>Sterolibacterium</taxon>
    </lineage>
</organism>
<reference evidence="3" key="1">
    <citation type="submission" date="2017-03" db="EMBL/GenBank/DDBJ databases">
        <authorList>
            <consortium name="AG Boll"/>
        </authorList>
    </citation>
    <scope>NUCLEOTIDE SEQUENCE [LARGE SCALE GENOMIC DNA]</scope>
    <source>
        <strain evidence="3">Chol</strain>
    </source>
</reference>
<dbReference type="AlphaFoldDB" id="A0A7Z7HPT6"/>
<name>A0A7Z7HPT6_9PROT</name>
<feature type="compositionally biased region" description="Low complexity" evidence="1">
    <location>
        <begin position="53"/>
        <end position="62"/>
    </location>
</feature>
<proteinExistence type="predicted"/>
<dbReference type="Pfam" id="PF13470">
    <property type="entry name" value="PIN_3"/>
    <property type="match status" value="1"/>
</dbReference>
<dbReference type="InterPro" id="IPR002716">
    <property type="entry name" value="PIN_dom"/>
</dbReference>
<protein>
    <recommendedName>
        <fullName evidence="2">PIN domain-containing protein</fullName>
    </recommendedName>
</protein>
<gene>
    <name evidence="3" type="ORF">SDENCHOL_10410</name>
</gene>
<accession>A0A7Z7HPT6</accession>
<feature type="domain" description="PIN" evidence="2">
    <location>
        <begin position="4"/>
        <end position="99"/>
    </location>
</feature>
<dbReference type="InterPro" id="IPR002850">
    <property type="entry name" value="PIN_toxin-like"/>
</dbReference>
<dbReference type="PANTHER" id="PTHR34610:SF3">
    <property type="entry name" value="SSL7007 PROTEIN"/>
    <property type="match status" value="1"/>
</dbReference>
<feature type="region of interest" description="Disordered" evidence="1">
    <location>
        <begin position="53"/>
        <end position="72"/>
    </location>
</feature>
<dbReference type="PANTHER" id="PTHR34610">
    <property type="entry name" value="SSL7007 PROTEIN"/>
    <property type="match status" value="1"/>
</dbReference>
<sequence>MRALIDAGTLLPLSRTDCLAEFERVLAYPEFALTPDAQQSILADYRNRLQTSASAASTVSATDAEEPLRLPKCSDRDDQKFLELARDSQAAALVTSDKALLKLARHRLLAGRFRILTPEHLLAEFGVT</sequence>